<proteinExistence type="predicted"/>
<feature type="compositionally biased region" description="Polar residues" evidence="2">
    <location>
        <begin position="27"/>
        <end position="45"/>
    </location>
</feature>
<gene>
    <name evidence="3" type="ORF">L486_02269</name>
</gene>
<dbReference type="AlphaFoldDB" id="A0A1B9IVP5"/>
<feature type="compositionally biased region" description="Low complexity" evidence="2">
    <location>
        <begin position="176"/>
        <end position="190"/>
    </location>
</feature>
<accession>A0A1B9IVP5</accession>
<keyword evidence="1" id="KW-0175">Coiled coil</keyword>
<feature type="region of interest" description="Disordered" evidence="2">
    <location>
        <begin position="158"/>
        <end position="190"/>
    </location>
</feature>
<dbReference type="EMBL" id="KI669460">
    <property type="protein sequence ID" value="OCF59598.1"/>
    <property type="molecule type" value="Genomic_DNA"/>
</dbReference>
<dbReference type="OrthoDB" id="2574524at2759"/>
<dbReference type="CDD" id="cd14686">
    <property type="entry name" value="bZIP"/>
    <property type="match status" value="1"/>
</dbReference>
<sequence>MPQPLRPTDSFNSSTATIVPDKRRADSNSSRFYPQGVPSSRTLVSTSSLERHINSALRVNAGGDDGMIGLLHTQTQDMGGNGLSGLSFMREFIQLPPEDNPQTQASSSQTSSIPSLPQQTNFIPNTHTFEPIPSPHSAPSSSTFDPIPLPHANTFAILTSPVEPSPNGPSDYFRPSSVNSHHSHAASSVDASEYYSTTDMDTDDDDLASIHDVPPLAVKSNIGDLGMGNIHLENNNHKADILNWMNYQTHTQDQNGSISPNEIKTQSQVVSPSEMNHPPPARRVSSSASKTGRSAGGNAAGPSKGRRSTTKSTIGMTDEEKIRLDKLEHRRDINRRSAQKHRLQRKKDMEILTQQLAERDARIHQLQRDLEVEKARNDQLRILMNNRLATSGGQGANSG</sequence>
<feature type="compositionally biased region" description="Polar residues" evidence="2">
    <location>
        <begin position="265"/>
        <end position="274"/>
    </location>
</feature>
<feature type="coiled-coil region" evidence="1">
    <location>
        <begin position="349"/>
        <end position="383"/>
    </location>
</feature>
<name>A0A1B9IVP5_9TREE</name>
<reference evidence="4" key="2">
    <citation type="submission" date="2013-12" db="EMBL/GenBank/DDBJ databases">
        <title>Evolution of pathogenesis and genome organization in the Tremellales.</title>
        <authorList>
            <person name="Cuomo C."/>
            <person name="Litvintseva A."/>
            <person name="Heitman J."/>
            <person name="Chen Y."/>
            <person name="Sun S."/>
            <person name="Springer D."/>
            <person name="Dromer F."/>
            <person name="Young S."/>
            <person name="Zeng Q."/>
            <person name="Chapman S."/>
            <person name="Gujja S."/>
            <person name="Saif S."/>
            <person name="Birren B."/>
        </authorList>
    </citation>
    <scope>NUCLEOTIDE SEQUENCE [LARGE SCALE GENOMIC DNA]</scope>
    <source>
        <strain evidence="4">CBS 10435</strain>
    </source>
</reference>
<evidence type="ECO:0000313" key="4">
    <source>
        <dbReference type="Proteomes" id="UP000092583"/>
    </source>
</evidence>
<evidence type="ECO:0008006" key="5">
    <source>
        <dbReference type="Google" id="ProtNLM"/>
    </source>
</evidence>
<evidence type="ECO:0000256" key="1">
    <source>
        <dbReference type="SAM" id="Coils"/>
    </source>
</evidence>
<feature type="region of interest" description="Disordered" evidence="2">
    <location>
        <begin position="1"/>
        <end position="45"/>
    </location>
</feature>
<reference evidence="3 4" key="1">
    <citation type="submission" date="2013-07" db="EMBL/GenBank/DDBJ databases">
        <title>The Genome Sequence of Kwoniella mangroviensis CBS10435.</title>
        <authorList>
            <consortium name="The Broad Institute Genome Sequencing Platform"/>
            <person name="Cuomo C."/>
            <person name="Litvintseva A."/>
            <person name="Chen Y."/>
            <person name="Heitman J."/>
            <person name="Sun S."/>
            <person name="Springer D."/>
            <person name="Dromer F."/>
            <person name="Young S.K."/>
            <person name="Zeng Q."/>
            <person name="Gargeya S."/>
            <person name="Fitzgerald M."/>
            <person name="Abouelleil A."/>
            <person name="Alvarado L."/>
            <person name="Berlin A.M."/>
            <person name="Chapman S.B."/>
            <person name="Dewar J."/>
            <person name="Goldberg J."/>
            <person name="Griggs A."/>
            <person name="Gujja S."/>
            <person name="Hansen M."/>
            <person name="Howarth C."/>
            <person name="Imamovic A."/>
            <person name="Larimer J."/>
            <person name="McCowan C."/>
            <person name="Murphy C."/>
            <person name="Pearson M."/>
            <person name="Priest M."/>
            <person name="Roberts A."/>
            <person name="Saif S."/>
            <person name="Shea T."/>
            <person name="Sykes S."/>
            <person name="Wortman J."/>
            <person name="Nusbaum C."/>
            <person name="Birren B."/>
        </authorList>
    </citation>
    <scope>NUCLEOTIDE SEQUENCE [LARGE SCALE GENOMIC DNA]</scope>
    <source>
        <strain evidence="3 4">CBS 10435</strain>
    </source>
</reference>
<feature type="region of interest" description="Disordered" evidence="2">
    <location>
        <begin position="265"/>
        <end position="322"/>
    </location>
</feature>
<protein>
    <recommendedName>
        <fullName evidence="5">BZIP domain-containing protein</fullName>
    </recommendedName>
</protein>
<organism evidence="3 4">
    <name type="scientific">Kwoniella mangroviensis CBS 10435</name>
    <dbReference type="NCBI Taxonomy" id="1331196"/>
    <lineage>
        <taxon>Eukaryota</taxon>
        <taxon>Fungi</taxon>
        <taxon>Dikarya</taxon>
        <taxon>Basidiomycota</taxon>
        <taxon>Agaricomycotina</taxon>
        <taxon>Tremellomycetes</taxon>
        <taxon>Tremellales</taxon>
        <taxon>Cryptococcaceae</taxon>
        <taxon>Kwoniella</taxon>
    </lineage>
</organism>
<evidence type="ECO:0000256" key="2">
    <source>
        <dbReference type="SAM" id="MobiDB-lite"/>
    </source>
</evidence>
<evidence type="ECO:0000313" key="3">
    <source>
        <dbReference type="EMBL" id="OCF59598.1"/>
    </source>
</evidence>
<keyword evidence="4" id="KW-1185">Reference proteome</keyword>
<dbReference type="Proteomes" id="UP000092583">
    <property type="component" value="Unassembled WGS sequence"/>
</dbReference>